<evidence type="ECO:0000313" key="2">
    <source>
        <dbReference type="EMBL" id="KAK1293783.1"/>
    </source>
</evidence>
<reference evidence="2" key="2">
    <citation type="submission" date="2023-06" db="EMBL/GenBank/DDBJ databases">
        <authorList>
            <person name="Ma L."/>
            <person name="Liu K.-W."/>
            <person name="Li Z."/>
            <person name="Hsiao Y.-Y."/>
            <person name="Qi Y."/>
            <person name="Fu T."/>
            <person name="Tang G."/>
            <person name="Zhang D."/>
            <person name="Sun W.-H."/>
            <person name="Liu D.-K."/>
            <person name="Li Y."/>
            <person name="Chen G.-Z."/>
            <person name="Liu X.-D."/>
            <person name="Liao X.-Y."/>
            <person name="Jiang Y.-T."/>
            <person name="Yu X."/>
            <person name="Hao Y."/>
            <person name="Huang J."/>
            <person name="Zhao X.-W."/>
            <person name="Ke S."/>
            <person name="Chen Y.-Y."/>
            <person name="Wu W.-L."/>
            <person name="Hsu J.-L."/>
            <person name="Lin Y.-F."/>
            <person name="Huang M.-D."/>
            <person name="Li C.-Y."/>
            <person name="Huang L."/>
            <person name="Wang Z.-W."/>
            <person name="Zhao X."/>
            <person name="Zhong W.-Y."/>
            <person name="Peng D.-H."/>
            <person name="Ahmad S."/>
            <person name="Lan S."/>
            <person name="Zhang J.-S."/>
            <person name="Tsai W.-C."/>
            <person name="Van De Peer Y."/>
            <person name="Liu Z.-J."/>
        </authorList>
    </citation>
    <scope>NUCLEOTIDE SEQUENCE</scope>
    <source>
        <strain evidence="2">CP</strain>
        <tissue evidence="2">Leaves</tissue>
    </source>
</reference>
<sequence>MELRWLTPSTSVITSTVTSGAWCAAREHGNEYVGEWRSGVISEDREGVPNLGRDRQPTMGSESTGCRRGAGSSPGLMGAATSGPGAVT</sequence>
<gene>
    <name evidence="3" type="ORF">QJS10_CPA16g00279</name>
    <name evidence="2" type="ORF">QJS10_CPA16g00283</name>
</gene>
<proteinExistence type="predicted"/>
<feature type="compositionally biased region" description="Basic and acidic residues" evidence="1">
    <location>
        <begin position="44"/>
        <end position="56"/>
    </location>
</feature>
<organism evidence="2 4">
    <name type="scientific">Acorus calamus</name>
    <name type="common">Sweet flag</name>
    <dbReference type="NCBI Taxonomy" id="4465"/>
    <lineage>
        <taxon>Eukaryota</taxon>
        <taxon>Viridiplantae</taxon>
        <taxon>Streptophyta</taxon>
        <taxon>Embryophyta</taxon>
        <taxon>Tracheophyta</taxon>
        <taxon>Spermatophyta</taxon>
        <taxon>Magnoliopsida</taxon>
        <taxon>Liliopsida</taxon>
        <taxon>Acoraceae</taxon>
        <taxon>Acorus</taxon>
    </lineage>
</organism>
<comment type="caution">
    <text evidence="2">The sequence shown here is derived from an EMBL/GenBank/DDBJ whole genome shotgun (WGS) entry which is preliminary data.</text>
</comment>
<reference evidence="2" key="1">
    <citation type="journal article" date="2023" name="Nat. Commun.">
        <title>Diploid and tetraploid genomes of Acorus and the evolution of monocots.</title>
        <authorList>
            <person name="Ma L."/>
            <person name="Liu K.W."/>
            <person name="Li Z."/>
            <person name="Hsiao Y.Y."/>
            <person name="Qi Y."/>
            <person name="Fu T."/>
            <person name="Tang G.D."/>
            <person name="Zhang D."/>
            <person name="Sun W.H."/>
            <person name="Liu D.K."/>
            <person name="Li Y."/>
            <person name="Chen G.Z."/>
            <person name="Liu X.D."/>
            <person name="Liao X.Y."/>
            <person name="Jiang Y.T."/>
            <person name="Yu X."/>
            <person name="Hao Y."/>
            <person name="Huang J."/>
            <person name="Zhao X.W."/>
            <person name="Ke S."/>
            <person name="Chen Y.Y."/>
            <person name="Wu W.L."/>
            <person name="Hsu J.L."/>
            <person name="Lin Y.F."/>
            <person name="Huang M.D."/>
            <person name="Li C.Y."/>
            <person name="Huang L."/>
            <person name="Wang Z.W."/>
            <person name="Zhao X."/>
            <person name="Zhong W.Y."/>
            <person name="Peng D.H."/>
            <person name="Ahmad S."/>
            <person name="Lan S."/>
            <person name="Zhang J.S."/>
            <person name="Tsai W.C."/>
            <person name="Van de Peer Y."/>
            <person name="Liu Z.J."/>
        </authorList>
    </citation>
    <scope>NUCLEOTIDE SEQUENCE</scope>
    <source>
        <strain evidence="2">CP</strain>
    </source>
</reference>
<evidence type="ECO:0000313" key="3">
    <source>
        <dbReference type="EMBL" id="KAK1294572.1"/>
    </source>
</evidence>
<accession>A0AAV9D0T3</accession>
<dbReference type="EMBL" id="JAUJYO010000016">
    <property type="protein sequence ID" value="KAK1293783.1"/>
    <property type="molecule type" value="Genomic_DNA"/>
</dbReference>
<feature type="region of interest" description="Disordered" evidence="1">
    <location>
        <begin position="44"/>
        <end position="88"/>
    </location>
</feature>
<evidence type="ECO:0000313" key="4">
    <source>
        <dbReference type="Proteomes" id="UP001180020"/>
    </source>
</evidence>
<dbReference type="AlphaFoldDB" id="A0AAV9D0T3"/>
<name>A0AAV9D0T3_ACOCL</name>
<evidence type="ECO:0000256" key="1">
    <source>
        <dbReference type="SAM" id="MobiDB-lite"/>
    </source>
</evidence>
<dbReference type="Proteomes" id="UP001180020">
    <property type="component" value="Unassembled WGS sequence"/>
</dbReference>
<keyword evidence="4" id="KW-1185">Reference proteome</keyword>
<protein>
    <submittedName>
        <fullName evidence="2">Uncharacterized protein</fullName>
    </submittedName>
</protein>
<dbReference type="EMBL" id="JAUJYO010000016">
    <property type="protein sequence ID" value="KAK1294572.1"/>
    <property type="molecule type" value="Genomic_DNA"/>
</dbReference>